<gene>
    <name evidence="3" type="ORF">TREVI0001_0962</name>
</gene>
<dbReference type="GO" id="GO:0050660">
    <property type="term" value="F:flavin adenine dinucleotide binding"/>
    <property type="evidence" value="ECO:0007669"/>
    <property type="project" value="InterPro"/>
</dbReference>
<evidence type="ECO:0000259" key="2">
    <source>
        <dbReference type="SMART" id="SM01091"/>
    </source>
</evidence>
<protein>
    <submittedName>
        <fullName evidence="3">Transporter associated domain protein</fullName>
    </submittedName>
</protein>
<comment type="caution">
    <text evidence="3">The sequence shown here is derived from an EMBL/GenBank/DDBJ whole genome shotgun (WGS) entry which is preliminary data.</text>
</comment>
<dbReference type="InterPro" id="IPR005170">
    <property type="entry name" value="Transptr-assoc_dom"/>
</dbReference>
<dbReference type="Proteomes" id="UP000004509">
    <property type="component" value="Unassembled WGS sequence"/>
</dbReference>
<dbReference type="eggNOG" id="ENOG5033080">
    <property type="taxonomic scope" value="Bacteria"/>
</dbReference>
<reference evidence="3 4" key="1">
    <citation type="submission" date="2009-07" db="EMBL/GenBank/DDBJ databases">
        <authorList>
            <person name="Madupu R."/>
            <person name="Sebastian Y."/>
            <person name="Durkin A.S."/>
            <person name="Torralba M."/>
            <person name="Methe B."/>
            <person name="Sutton G.G."/>
            <person name="Strausberg R.L."/>
            <person name="Nelson K.E."/>
        </authorList>
    </citation>
    <scope>NUCLEOTIDE SEQUENCE [LARGE SCALE GENOMIC DNA]</scope>
    <source>
        <strain evidence="3 4">ATCC 35580</strain>
    </source>
</reference>
<evidence type="ECO:0000313" key="4">
    <source>
        <dbReference type="Proteomes" id="UP000004509"/>
    </source>
</evidence>
<keyword evidence="1" id="KW-1133">Transmembrane helix</keyword>
<evidence type="ECO:0000256" key="1">
    <source>
        <dbReference type="SAM" id="Phobius"/>
    </source>
</evidence>
<proteinExistence type="predicted"/>
<name>C8PNS8_9SPIR</name>
<dbReference type="AlphaFoldDB" id="C8PNS8"/>
<dbReference type="STRING" id="596324.TREVI0001_0962"/>
<dbReference type="EMBL" id="ACYH01000018">
    <property type="protein sequence ID" value="EEV20966.1"/>
    <property type="molecule type" value="Genomic_DNA"/>
</dbReference>
<keyword evidence="1" id="KW-0812">Transmembrane</keyword>
<keyword evidence="1" id="KW-0472">Membrane</keyword>
<sequence>MYNTRCMNKITAKLNKQNLRRYLGLMASYTEILLALVVIIGILLLCIRVLAQLRIFIISTFSGTAVPSFSEFLSSVFELVIGIEFVKMLAKHTPGSAIEVLLYTIARTLIMDHSSMQSSLLGVISIAILFAVRKYFNDPEVHNHETGGDYIVNGGISMREVNRRLDADFDESYGHTVAGYLFNYLQAIGKKPTVGCEAQIGDYMFQVYDMEGELIRHIRITPLKS</sequence>
<accession>C8PNS8</accession>
<dbReference type="SUPFAM" id="SSF56176">
    <property type="entry name" value="FAD-binding/transporter-associated domain-like"/>
    <property type="match status" value="1"/>
</dbReference>
<feature type="domain" description="Transporter-associated" evidence="2">
    <location>
        <begin position="143"/>
        <end position="224"/>
    </location>
</feature>
<dbReference type="InterPro" id="IPR036318">
    <property type="entry name" value="FAD-bd_PCMH-like_sf"/>
</dbReference>
<dbReference type="Pfam" id="PF03471">
    <property type="entry name" value="CorC_HlyC"/>
    <property type="match status" value="1"/>
</dbReference>
<evidence type="ECO:0000313" key="3">
    <source>
        <dbReference type="EMBL" id="EEV20966.1"/>
    </source>
</evidence>
<organism evidence="3 4">
    <name type="scientific">Treponema vincentii ATCC 35580</name>
    <dbReference type="NCBI Taxonomy" id="596324"/>
    <lineage>
        <taxon>Bacteria</taxon>
        <taxon>Pseudomonadati</taxon>
        <taxon>Spirochaetota</taxon>
        <taxon>Spirochaetia</taxon>
        <taxon>Spirochaetales</taxon>
        <taxon>Treponemataceae</taxon>
        <taxon>Treponema</taxon>
    </lineage>
</organism>
<feature type="transmembrane region" description="Helical" evidence="1">
    <location>
        <begin position="32"/>
        <end position="51"/>
    </location>
</feature>
<dbReference type="SMART" id="SM01091">
    <property type="entry name" value="CorC_HlyC"/>
    <property type="match status" value="1"/>
</dbReference>
<dbReference type="InterPro" id="IPR016169">
    <property type="entry name" value="FAD-bd_PCMH_sub2"/>
</dbReference>
<dbReference type="Gene3D" id="3.30.465.10">
    <property type="match status" value="1"/>
</dbReference>